<gene>
    <name evidence="2" type="ORF">pipiens_007896</name>
</gene>
<feature type="compositionally biased region" description="Low complexity" evidence="1">
    <location>
        <begin position="1004"/>
        <end position="1021"/>
    </location>
</feature>
<evidence type="ECO:0000313" key="2">
    <source>
        <dbReference type="EMBL" id="KAL1399859.1"/>
    </source>
</evidence>
<name>A0ABD1DKB4_CULPP</name>
<proteinExistence type="predicted"/>
<feature type="region of interest" description="Disordered" evidence="1">
    <location>
        <begin position="49"/>
        <end position="202"/>
    </location>
</feature>
<feature type="compositionally biased region" description="Polar residues" evidence="1">
    <location>
        <begin position="671"/>
        <end position="693"/>
    </location>
</feature>
<feature type="compositionally biased region" description="Low complexity" evidence="1">
    <location>
        <begin position="74"/>
        <end position="93"/>
    </location>
</feature>
<protein>
    <submittedName>
        <fullName evidence="2">Uncharacterized protein</fullName>
    </submittedName>
</protein>
<feature type="region of interest" description="Disordered" evidence="1">
    <location>
        <begin position="584"/>
        <end position="633"/>
    </location>
</feature>
<organism evidence="2 3">
    <name type="scientific">Culex pipiens pipiens</name>
    <name type="common">Northern house mosquito</name>
    <dbReference type="NCBI Taxonomy" id="38569"/>
    <lineage>
        <taxon>Eukaryota</taxon>
        <taxon>Metazoa</taxon>
        <taxon>Ecdysozoa</taxon>
        <taxon>Arthropoda</taxon>
        <taxon>Hexapoda</taxon>
        <taxon>Insecta</taxon>
        <taxon>Pterygota</taxon>
        <taxon>Neoptera</taxon>
        <taxon>Endopterygota</taxon>
        <taxon>Diptera</taxon>
        <taxon>Nematocera</taxon>
        <taxon>Culicoidea</taxon>
        <taxon>Culicidae</taxon>
        <taxon>Culicinae</taxon>
        <taxon>Culicini</taxon>
        <taxon>Culex</taxon>
        <taxon>Culex</taxon>
    </lineage>
</organism>
<feature type="region of interest" description="Disordered" evidence="1">
    <location>
        <begin position="904"/>
        <end position="1021"/>
    </location>
</feature>
<feature type="compositionally biased region" description="Low complexity" evidence="1">
    <location>
        <begin position="420"/>
        <end position="437"/>
    </location>
</feature>
<feature type="region of interest" description="Disordered" evidence="1">
    <location>
        <begin position="647"/>
        <end position="693"/>
    </location>
</feature>
<feature type="compositionally biased region" description="Low complexity" evidence="1">
    <location>
        <begin position="129"/>
        <end position="154"/>
    </location>
</feature>
<keyword evidence="3" id="KW-1185">Reference proteome</keyword>
<evidence type="ECO:0000256" key="1">
    <source>
        <dbReference type="SAM" id="MobiDB-lite"/>
    </source>
</evidence>
<feature type="compositionally biased region" description="Basic and acidic residues" evidence="1">
    <location>
        <begin position="108"/>
        <end position="122"/>
    </location>
</feature>
<feature type="compositionally biased region" description="Low complexity" evidence="1">
    <location>
        <begin position="910"/>
        <end position="933"/>
    </location>
</feature>
<accession>A0ABD1DKB4</accession>
<feature type="compositionally biased region" description="Low complexity" evidence="1">
    <location>
        <begin position="659"/>
        <end position="670"/>
    </location>
</feature>
<feature type="compositionally biased region" description="Basic and acidic residues" evidence="1">
    <location>
        <begin position="175"/>
        <end position="186"/>
    </location>
</feature>
<dbReference type="Proteomes" id="UP001562425">
    <property type="component" value="Unassembled WGS sequence"/>
</dbReference>
<dbReference type="EMBL" id="JBEHCU010005433">
    <property type="protein sequence ID" value="KAL1399859.1"/>
    <property type="molecule type" value="Genomic_DNA"/>
</dbReference>
<feature type="compositionally biased region" description="Acidic residues" evidence="1">
    <location>
        <begin position="379"/>
        <end position="396"/>
    </location>
</feature>
<feature type="region of interest" description="Disordered" evidence="1">
    <location>
        <begin position="378"/>
        <end position="440"/>
    </location>
</feature>
<evidence type="ECO:0000313" key="3">
    <source>
        <dbReference type="Proteomes" id="UP001562425"/>
    </source>
</evidence>
<reference evidence="2 3" key="1">
    <citation type="submission" date="2024-05" db="EMBL/GenBank/DDBJ databases">
        <title>Culex pipiens pipiens assembly and annotation.</title>
        <authorList>
            <person name="Alout H."/>
            <person name="Durand T."/>
        </authorList>
    </citation>
    <scope>NUCLEOTIDE SEQUENCE [LARGE SCALE GENOMIC DNA]</scope>
    <source>
        <strain evidence="2">HA-2024</strain>
        <tissue evidence="2">Whole body</tissue>
    </source>
</reference>
<feature type="compositionally biased region" description="Low complexity" evidence="1">
    <location>
        <begin position="599"/>
        <end position="611"/>
    </location>
</feature>
<feature type="compositionally biased region" description="Polar residues" evidence="1">
    <location>
        <begin position="49"/>
        <end position="70"/>
    </location>
</feature>
<feature type="compositionally biased region" description="Pro residues" evidence="1">
    <location>
        <begin position="934"/>
        <end position="944"/>
    </location>
</feature>
<sequence length="1030" mass="108887">MMEPPLPPHATLPIALVPLQKSSPERRITQKEIIAGEERPKFLTIKQVQDAAQGSNEAGSTAVPPSSNADLRTLQQQQQQKQLAQQLQRQQSQDGGQPLPTGATPAGDKWHPEGWQAVEERAATGPKPAAAAAAAEQQQQLQQQQHNQQQQSAAQHEDSTNVTSDEETSSKRSVRFTEESTIRDGCCDGEVQSGLGEGEMGSGKPINYMSDTLKRHSSGLFHNALRPNSAVRQLFPQSLTSAGAVAATVMTATTTMATMGAMPGAVCTTSAGAAPGGHPTALTQEALKAFDDSKKATLVHQHSITSNSSSCNIPACNSTANSVTGAGGSPGGPGETDTIRRTIERNALRRSLIKYEPKKKIPVKDVTSLEERIRQLTCDIDEPIDEGADGNEGDLSELERRDSPAGEENPQQPKYIPDKSFSPSSSASSSSSGSNGSTYKKITDLFHRDRRQEKIPEADENPIVIIPQDCRCPAGPDIGMGVQIQGGHTQIHQPPQQRQADSRRQFLSTLAPLTACVAGQRDDLSYYTLAHPGDRNSLGSSQCTEYSLGDIDAALHDDDGKKVAPDVIAGTPGQESDELAAFVQQEGARTERLKKRYSTETSTSAPASGAGSDDDEHNDYGFNSRPSVRGIKPRFGSTNEILQQMQAQLAAPAAPPPKSSSSVANAPSQPIQSNTLPRPHTSSSLQLAAAKQQITTHQHTASWSYYPVDNGTGGGAQSKAVATVAAGTNMVTAVDPHGNYYHIPAQARHSYHGQEAIYQNCAQLPAGNIQANTVHVQSQQIHTQHHAVHHIHPVAAAGGVMPGNPVAAAAAAAAYGKFARSPTRRPESPPPLRNYHQTMVLIPYNAETYQRYTAQEQENYRRQHNIVEYQQVTQQTIRVPVGYPLPGMQLHVVAGRGALPPHYSTLPRLGSSSSSSGTSGSIAAATSAASTNSGPPPLPPPQGKPPAYSQYASQQPPPLQEKPPGLVKFTGERGAPEGAASVQPADAASMLSPTSAGHGPPTLGAGASSTQGGAGAAPSQQGAVFYAMNV</sequence>
<comment type="caution">
    <text evidence="2">The sequence shown here is derived from an EMBL/GenBank/DDBJ whole genome shotgun (WGS) entry which is preliminary data.</text>
</comment>
<dbReference type="AlphaFoldDB" id="A0ABD1DKB4"/>